<comment type="caution">
    <text evidence="1">The sequence shown here is derived from an EMBL/GenBank/DDBJ whole genome shotgun (WGS) entry which is preliminary data.</text>
</comment>
<evidence type="ECO:0000313" key="2">
    <source>
        <dbReference type="Proteomes" id="UP000220246"/>
    </source>
</evidence>
<keyword evidence="2" id="KW-1185">Reference proteome</keyword>
<dbReference type="Proteomes" id="UP000220246">
    <property type="component" value="Unassembled WGS sequence"/>
</dbReference>
<name>A0A2A7UU20_COMTR</name>
<gene>
    <name evidence="1" type="ORF">CRM82_08905</name>
</gene>
<sequence length="143" mass="15343">MSHNAHSHSHPETASANHDEEYLLSEQEAVLAATLALMTGFAHGCCPAHKGPIAAKVADQLSALVHSMQGPQLSCDMQALLLRLRTRWTAAAAHYAEAHLNEMRRDLRSQADAAAAAAMHMPAAASPTQTPDVLWHAPLETLQ</sequence>
<dbReference type="AlphaFoldDB" id="A0A2A7UU20"/>
<dbReference type="RefSeq" id="WP_066539128.1">
    <property type="nucleotide sequence ID" value="NZ_JAOCAL010000014.1"/>
</dbReference>
<evidence type="ECO:0000313" key="1">
    <source>
        <dbReference type="EMBL" id="PEH88706.1"/>
    </source>
</evidence>
<organism evidence="1 2">
    <name type="scientific">Comamonas terrigena</name>
    <dbReference type="NCBI Taxonomy" id="32013"/>
    <lineage>
        <taxon>Bacteria</taxon>
        <taxon>Pseudomonadati</taxon>
        <taxon>Pseudomonadota</taxon>
        <taxon>Betaproteobacteria</taxon>
        <taxon>Burkholderiales</taxon>
        <taxon>Comamonadaceae</taxon>
        <taxon>Comamonas</taxon>
    </lineage>
</organism>
<dbReference type="STRING" id="1219032.GCA_001515545_02818"/>
<accession>A0A2A7UU20</accession>
<dbReference type="GeneID" id="80800721"/>
<reference evidence="2" key="1">
    <citation type="submission" date="2017-09" db="EMBL/GenBank/DDBJ databases">
        <title>FDA dAtabase for Regulatory Grade micrObial Sequences (FDA-ARGOS): Supporting development and validation of Infectious Disease Dx tests.</title>
        <authorList>
            <person name="Minogue T."/>
            <person name="Wolcott M."/>
            <person name="Wasieloski L."/>
            <person name="Aguilar W."/>
            <person name="Moore D."/>
            <person name="Tallon L."/>
            <person name="Sadzewicz L."/>
            <person name="Ott S."/>
            <person name="Zhao X."/>
            <person name="Nagaraj S."/>
            <person name="Vavikolanu K."/>
            <person name="Aluvathingal J."/>
            <person name="Nadendla S."/>
            <person name="Sichtig H."/>
        </authorList>
    </citation>
    <scope>NUCLEOTIDE SEQUENCE [LARGE SCALE GENOMIC DNA]</scope>
    <source>
        <strain evidence="2">FDAARGOS_394</strain>
    </source>
</reference>
<proteinExistence type="predicted"/>
<dbReference type="OrthoDB" id="8904178at2"/>
<dbReference type="EMBL" id="PDEA01000001">
    <property type="protein sequence ID" value="PEH88706.1"/>
    <property type="molecule type" value="Genomic_DNA"/>
</dbReference>
<protein>
    <submittedName>
        <fullName evidence="1">Uncharacterized protein</fullName>
    </submittedName>
</protein>